<evidence type="ECO:0000313" key="2">
    <source>
        <dbReference type="Proteomes" id="UP000218231"/>
    </source>
</evidence>
<comment type="caution">
    <text evidence="1">The sequence shown here is derived from an EMBL/GenBank/DDBJ whole genome shotgun (WGS) entry which is preliminary data.</text>
</comment>
<keyword evidence="2" id="KW-1185">Reference proteome</keyword>
<proteinExistence type="predicted"/>
<dbReference type="EMBL" id="LIAE01010614">
    <property type="protein sequence ID" value="PAV57885.1"/>
    <property type="molecule type" value="Genomic_DNA"/>
</dbReference>
<protein>
    <submittedName>
        <fullName evidence="1">Uncharacterized protein</fullName>
    </submittedName>
</protein>
<organism evidence="1 2">
    <name type="scientific">Diploscapter pachys</name>
    <dbReference type="NCBI Taxonomy" id="2018661"/>
    <lineage>
        <taxon>Eukaryota</taxon>
        <taxon>Metazoa</taxon>
        <taxon>Ecdysozoa</taxon>
        <taxon>Nematoda</taxon>
        <taxon>Chromadorea</taxon>
        <taxon>Rhabditida</taxon>
        <taxon>Rhabditina</taxon>
        <taxon>Rhabditomorpha</taxon>
        <taxon>Rhabditoidea</taxon>
        <taxon>Rhabditidae</taxon>
        <taxon>Diploscapter</taxon>
    </lineage>
</organism>
<dbReference type="Proteomes" id="UP000218231">
    <property type="component" value="Unassembled WGS sequence"/>
</dbReference>
<gene>
    <name evidence="1" type="ORF">WR25_23813</name>
</gene>
<dbReference type="AlphaFoldDB" id="A0A2A2J8C2"/>
<reference evidence="1" key="1">
    <citation type="journal article" date="2017" name="Curr. Biol.">
        <title>Genome architecture and evolution of a unichromosomal asexual nematode.</title>
        <authorList>
            <person name="Fradin H."/>
            <person name="Zegar C."/>
            <person name="Gutwein M."/>
            <person name="Lucas J."/>
            <person name="Kovtun M."/>
            <person name="Corcoran D."/>
            <person name="Baugh L.R."/>
            <person name="Kiontke K."/>
            <person name="Gunsalus K."/>
            <person name="Fitch D.H."/>
            <person name="Piano F."/>
        </authorList>
    </citation>
    <scope>NUCLEOTIDE SEQUENCE [LARGE SCALE GENOMIC DNA]</scope>
    <source>
        <strain evidence="1">PF1309</strain>
    </source>
</reference>
<sequence length="107" mass="12065">MRPRFLEKEAFSIPLEPSSVFGFRPRGLAALKGALFEESETFKKAAICGQQSVFALHDELGNKNAQRALTCRCKNDEIAQRLIETTKYIENVSKNDSADSRLILMTR</sequence>
<name>A0A2A2J8C2_9BILA</name>
<evidence type="ECO:0000313" key="1">
    <source>
        <dbReference type="EMBL" id="PAV57885.1"/>
    </source>
</evidence>
<accession>A0A2A2J8C2</accession>